<evidence type="ECO:0000313" key="4">
    <source>
        <dbReference type="Proteomes" id="UP000236291"/>
    </source>
</evidence>
<dbReference type="Gene3D" id="2.60.60.20">
    <property type="entry name" value="PLAT/LH2 domain"/>
    <property type="match status" value="1"/>
</dbReference>
<dbReference type="EMBL" id="ASHM01027463">
    <property type="protein sequence ID" value="PNX74402.1"/>
    <property type="molecule type" value="Genomic_DNA"/>
</dbReference>
<name>A0A2K3NJK7_TRIPR</name>
<comment type="caution">
    <text evidence="3">The sequence shown here is derived from an EMBL/GenBank/DDBJ whole genome shotgun (WGS) entry which is preliminary data.</text>
</comment>
<organism evidence="3 4">
    <name type="scientific">Trifolium pratense</name>
    <name type="common">Red clover</name>
    <dbReference type="NCBI Taxonomy" id="57577"/>
    <lineage>
        <taxon>Eukaryota</taxon>
        <taxon>Viridiplantae</taxon>
        <taxon>Streptophyta</taxon>
        <taxon>Embryophyta</taxon>
        <taxon>Tracheophyta</taxon>
        <taxon>Spermatophyta</taxon>
        <taxon>Magnoliopsida</taxon>
        <taxon>eudicotyledons</taxon>
        <taxon>Gunneridae</taxon>
        <taxon>Pentapetalae</taxon>
        <taxon>rosids</taxon>
        <taxon>fabids</taxon>
        <taxon>Fabales</taxon>
        <taxon>Fabaceae</taxon>
        <taxon>Papilionoideae</taxon>
        <taxon>50 kb inversion clade</taxon>
        <taxon>NPAAA clade</taxon>
        <taxon>Hologalegina</taxon>
        <taxon>IRL clade</taxon>
        <taxon>Trifolieae</taxon>
        <taxon>Trifolium</taxon>
    </lineage>
</organism>
<dbReference type="InterPro" id="IPR036392">
    <property type="entry name" value="PLAT/LH2_dom_sf"/>
</dbReference>
<dbReference type="EMBL" id="ASHM01022333">
    <property type="protein sequence ID" value="PNY03201.1"/>
    <property type="molecule type" value="Genomic_DNA"/>
</dbReference>
<protein>
    <submittedName>
        <fullName evidence="3">Seed lipoxygenase</fullName>
    </submittedName>
</protein>
<dbReference type="SUPFAM" id="SSF49723">
    <property type="entry name" value="Lipase/lipooxygenase domain (PLAT/LH2 domain)"/>
    <property type="match status" value="1"/>
</dbReference>
<reference evidence="3 4" key="1">
    <citation type="journal article" date="2014" name="Am. J. Bot.">
        <title>Genome assembly and annotation for red clover (Trifolium pratense; Fabaceae).</title>
        <authorList>
            <person name="Istvanek J."/>
            <person name="Jaros M."/>
            <person name="Krenek A."/>
            <person name="Repkova J."/>
        </authorList>
    </citation>
    <scope>NUCLEOTIDE SEQUENCE [LARGE SCALE GENOMIC DNA]</scope>
    <source>
        <strain evidence="4">cv. Tatra</strain>
        <tissue evidence="3">Young leaves</tissue>
    </source>
</reference>
<dbReference type="Proteomes" id="UP000236291">
    <property type="component" value="Unassembled WGS sequence"/>
</dbReference>
<evidence type="ECO:0000313" key="3">
    <source>
        <dbReference type="EMBL" id="PNY03201.1"/>
    </source>
</evidence>
<proteinExistence type="predicted"/>
<evidence type="ECO:0000313" key="1">
    <source>
        <dbReference type="EMBL" id="PNX72152.1"/>
    </source>
</evidence>
<gene>
    <name evidence="3" type="ORF">L195_g026526</name>
    <name evidence="1" type="ORF">L195_g028041</name>
    <name evidence="2" type="ORF">L195_g030321</name>
</gene>
<sequence length="73" mass="7746">MFPIFKKKQKIRGTVVLMSKNALDLNDIKAGPSVIGAFGLARDMVGSVVDGATAFLSRSVGFQLISATKTDSE</sequence>
<dbReference type="ExpressionAtlas" id="A0A2K3NJK7">
    <property type="expression patterns" value="baseline"/>
</dbReference>
<dbReference type="AlphaFoldDB" id="A0A2K3NJK7"/>
<dbReference type="EMBL" id="ASHM01024273">
    <property type="protein sequence ID" value="PNX72152.1"/>
    <property type="molecule type" value="Genomic_DNA"/>
</dbReference>
<evidence type="ECO:0000313" key="2">
    <source>
        <dbReference type="EMBL" id="PNX74402.1"/>
    </source>
</evidence>
<accession>A0A2K3NJK7</accession>
<reference evidence="3 4" key="2">
    <citation type="journal article" date="2017" name="Front. Plant Sci.">
        <title>Gene Classification and Mining of Molecular Markers Useful in Red Clover (Trifolium pratense) Breeding.</title>
        <authorList>
            <person name="Istvanek J."/>
            <person name="Dluhosova J."/>
            <person name="Dluhos P."/>
            <person name="Patkova L."/>
            <person name="Nedelnik J."/>
            <person name="Repkova J."/>
        </authorList>
    </citation>
    <scope>NUCLEOTIDE SEQUENCE [LARGE SCALE GENOMIC DNA]</scope>
    <source>
        <strain evidence="4">cv. Tatra</strain>
        <tissue evidence="3">Young leaves</tissue>
    </source>
</reference>